<evidence type="ECO:0000313" key="5">
    <source>
        <dbReference type="Proteomes" id="UP001203687"/>
    </source>
</evidence>
<dbReference type="SUPFAM" id="SSF51261">
    <property type="entry name" value="Duplicated hybrid motif"/>
    <property type="match status" value="1"/>
</dbReference>
<proteinExistence type="predicted"/>
<protein>
    <submittedName>
        <fullName evidence="4">Peptidoglycan DD-metalloendopeptidase family protein</fullName>
    </submittedName>
</protein>
<dbReference type="InterPro" id="IPR016047">
    <property type="entry name" value="M23ase_b-sheet_dom"/>
</dbReference>
<dbReference type="Pfam" id="PF18962">
    <property type="entry name" value="Por_Secre_tail"/>
    <property type="match status" value="1"/>
</dbReference>
<gene>
    <name evidence="4" type="ORF">MUY34_16390</name>
</gene>
<comment type="caution">
    <text evidence="4">The sequence shown here is derived from an EMBL/GenBank/DDBJ whole genome shotgun (WGS) entry which is preliminary data.</text>
</comment>
<feature type="domain" description="M23ase beta-sheet core" evidence="2">
    <location>
        <begin position="149"/>
        <end position="241"/>
    </location>
</feature>
<dbReference type="EMBL" id="JALPQF010000023">
    <property type="protein sequence ID" value="MCK8482211.1"/>
    <property type="molecule type" value="Genomic_DNA"/>
</dbReference>
<dbReference type="Proteomes" id="UP001203687">
    <property type="component" value="Unassembled WGS sequence"/>
</dbReference>
<evidence type="ECO:0000256" key="1">
    <source>
        <dbReference type="ARBA" id="ARBA00022729"/>
    </source>
</evidence>
<evidence type="ECO:0000313" key="4">
    <source>
        <dbReference type="EMBL" id="MCK8482211.1"/>
    </source>
</evidence>
<dbReference type="PANTHER" id="PTHR21666:SF270">
    <property type="entry name" value="MUREIN HYDROLASE ACTIVATOR ENVC"/>
    <property type="match status" value="1"/>
</dbReference>
<dbReference type="InterPro" id="IPR026444">
    <property type="entry name" value="Secre_tail"/>
</dbReference>
<dbReference type="InterPro" id="IPR050570">
    <property type="entry name" value="Cell_wall_metabolism_enzyme"/>
</dbReference>
<feature type="domain" description="Secretion system C-terminal sorting" evidence="3">
    <location>
        <begin position="393"/>
        <end position="458"/>
    </location>
</feature>
<keyword evidence="5" id="KW-1185">Reference proteome</keyword>
<dbReference type="InterPro" id="IPR011055">
    <property type="entry name" value="Dup_hybrid_motif"/>
</dbReference>
<dbReference type="NCBIfam" id="TIGR04183">
    <property type="entry name" value="Por_Secre_tail"/>
    <property type="match status" value="1"/>
</dbReference>
<keyword evidence="1" id="KW-0732">Signal</keyword>
<dbReference type="CDD" id="cd12797">
    <property type="entry name" value="M23_peptidase"/>
    <property type="match status" value="1"/>
</dbReference>
<reference evidence="4" key="1">
    <citation type="submission" date="2022-04" db="EMBL/GenBank/DDBJ databases">
        <authorList>
            <person name="Ren T."/>
        </authorList>
    </citation>
    <scope>NUCLEOTIDE SEQUENCE</scope>
    <source>
        <strain evidence="4">F63249</strain>
    </source>
</reference>
<sequence>MKFKITHCLLTFFFLSFGYSQSPNQNANGGEFVFNSDKSPCLTTEQRNHIKETLQANEGLLKRENALFASQNRGGGHPLFIWPLRKATESNYNEIYGISGYVDHNPSYPNQLTDYNCGTKSYDTNSGYNHQGIDMFTWPFGWKMMDNDEAEIIAAAPGQIIAKHDGEFDRSCNFNNNIWNAIYVQHFDGSVAWYGHMKNGSLNPKNVGDMVAEGEYLGIVGSSGNSTGPHLHFEVYTDNSYTQLVDPYAGSCNNMNVDSWWQSQRPYINPGVNAVLTHDADPIFPACPTTETTNEENQFDLNQSIHFAIYLKDQIAGTSVNLRLIRPDNTDLYNWNFDLTDNYPASWWRWIFTLDIQGEWKWEATYGGDTVTHAFNVGDPLSVEDNDLSQTSVYPNPFTDHVQIISDKKIVKAKVVDVLGKSVLSIEQFSEGIQSLNLENLSNGLYIIKLESDLKETKTIKLVKE</sequence>
<evidence type="ECO:0000259" key="2">
    <source>
        <dbReference type="Pfam" id="PF01551"/>
    </source>
</evidence>
<dbReference type="Pfam" id="PF01551">
    <property type="entry name" value="Peptidase_M23"/>
    <property type="match status" value="1"/>
</dbReference>
<name>A0ABT0HCW2_9FLAO</name>
<dbReference type="PANTHER" id="PTHR21666">
    <property type="entry name" value="PEPTIDASE-RELATED"/>
    <property type="match status" value="1"/>
</dbReference>
<evidence type="ECO:0000259" key="3">
    <source>
        <dbReference type="Pfam" id="PF18962"/>
    </source>
</evidence>
<accession>A0ABT0HCW2</accession>
<dbReference type="Gene3D" id="2.70.70.10">
    <property type="entry name" value="Glucose Permease (Domain IIA)"/>
    <property type="match status" value="1"/>
</dbReference>
<dbReference type="RefSeq" id="WP_248413937.1">
    <property type="nucleotide sequence ID" value="NZ_JALPQF010000023.1"/>
</dbReference>
<organism evidence="4 5">
    <name type="scientific">Psychroserpens algicola</name>
    <dbReference type="NCBI Taxonomy" id="1719034"/>
    <lineage>
        <taxon>Bacteria</taxon>
        <taxon>Pseudomonadati</taxon>
        <taxon>Bacteroidota</taxon>
        <taxon>Flavobacteriia</taxon>
        <taxon>Flavobacteriales</taxon>
        <taxon>Flavobacteriaceae</taxon>
        <taxon>Psychroserpens</taxon>
    </lineage>
</organism>